<name>A0A238K755_9RHOB</name>
<dbReference type="OrthoDB" id="9758917at2"/>
<keyword evidence="8" id="KW-1185">Reference proteome</keyword>
<evidence type="ECO:0000256" key="2">
    <source>
        <dbReference type="ARBA" id="ARBA00022670"/>
    </source>
</evidence>
<dbReference type="AlphaFoldDB" id="A0A238K755"/>
<sequence length="457" mass="48612">MLLRLCLILTVLAAPLWAETRVPQSQVELSLSFAPLVKQATPAVVNIYARRIVEQRNPFADDPFFSNLFRDFKSQPQVQNSLGSGVILSDDGIVVSNYHVVGMATDIRVVLTDRREFEAYVVLADQESDLAILKLRDATDMPHLTLRDSDTVEVGELVLAIGNPFGVGQTVSSGIVSGLARSGAATGNGRGYFIQTDAAINPGNSGGALIDIHGALIGVNTSILTKSGGSNGIGFAIPSALVGSFVDQARLGHEQFQRPWAGMTGQPVTADLSESLGLGIPSGVLIAQLHDKSPFKAAGLRPGDVVLSVDDLPVNTPAEMLFRMSVRSIGQDVRVTFVSREETKDASVTLMTPPDSPEREQVTLGNRDVLPGLTIARINPAVLAELGLSGNAEGIIVLDTGHAGSRVGLRRGDVILGVSGKQVTSTGDVTTLLKKSGRRIRLDVLRGDRRITLQFRT</sequence>
<feature type="signal peptide" evidence="5">
    <location>
        <begin position="1"/>
        <end position="18"/>
    </location>
</feature>
<evidence type="ECO:0000256" key="5">
    <source>
        <dbReference type="SAM" id="SignalP"/>
    </source>
</evidence>
<dbReference type="PANTHER" id="PTHR22939">
    <property type="entry name" value="SERINE PROTEASE FAMILY S1C HTRA-RELATED"/>
    <property type="match status" value="1"/>
</dbReference>
<organism evidence="7 8">
    <name type="scientific">Pelagimonas varians</name>
    <dbReference type="NCBI Taxonomy" id="696760"/>
    <lineage>
        <taxon>Bacteria</taxon>
        <taxon>Pseudomonadati</taxon>
        <taxon>Pseudomonadota</taxon>
        <taxon>Alphaproteobacteria</taxon>
        <taxon>Rhodobacterales</taxon>
        <taxon>Roseobacteraceae</taxon>
        <taxon>Pelagimonas</taxon>
    </lineage>
</organism>
<evidence type="ECO:0000259" key="6">
    <source>
        <dbReference type="PROSITE" id="PS50106"/>
    </source>
</evidence>
<dbReference type="InterPro" id="IPR041489">
    <property type="entry name" value="PDZ_6"/>
</dbReference>
<accession>A0A238K755</accession>
<dbReference type="InterPro" id="IPR009003">
    <property type="entry name" value="Peptidase_S1_PA"/>
</dbReference>
<protein>
    <submittedName>
        <fullName evidence="7">Periplasmic pH-dependent serine endoprotease DegQ</fullName>
        <ecNumber evidence="7">3.4.21.107</ecNumber>
    </submittedName>
</protein>
<reference evidence="7 8" key="1">
    <citation type="submission" date="2017-05" db="EMBL/GenBank/DDBJ databases">
        <authorList>
            <person name="Song R."/>
            <person name="Chenine A.L."/>
            <person name="Ruprecht R.M."/>
        </authorList>
    </citation>
    <scope>NUCLEOTIDE SEQUENCE [LARGE SCALE GENOMIC DNA]</scope>
    <source>
        <strain evidence="7 8">CECT 8663</strain>
    </source>
</reference>
<dbReference type="Gene3D" id="2.40.10.120">
    <property type="match status" value="1"/>
</dbReference>
<dbReference type="RefSeq" id="WP_097803745.1">
    <property type="nucleotide sequence ID" value="NZ_FXYH01000003.1"/>
</dbReference>
<dbReference type="SUPFAM" id="SSF50156">
    <property type="entry name" value="PDZ domain-like"/>
    <property type="match status" value="2"/>
</dbReference>
<evidence type="ECO:0000313" key="8">
    <source>
        <dbReference type="Proteomes" id="UP000220836"/>
    </source>
</evidence>
<dbReference type="EC" id="3.4.21.107" evidence="7"/>
<gene>
    <name evidence="7" type="primary">degQ</name>
    <name evidence="7" type="ORF">PEV8663_01249</name>
</gene>
<keyword evidence="2 7" id="KW-0645">Protease</keyword>
<dbReference type="SUPFAM" id="SSF50494">
    <property type="entry name" value="Trypsin-like serine proteases"/>
    <property type="match status" value="1"/>
</dbReference>
<dbReference type="PRINTS" id="PR00834">
    <property type="entry name" value="PROTEASES2C"/>
</dbReference>
<feature type="domain" description="PDZ" evidence="6">
    <location>
        <begin position="372"/>
        <end position="448"/>
    </location>
</feature>
<evidence type="ECO:0000256" key="4">
    <source>
        <dbReference type="ARBA" id="ARBA00022825"/>
    </source>
</evidence>
<dbReference type="Pfam" id="PF13180">
    <property type="entry name" value="PDZ_2"/>
    <property type="match status" value="1"/>
</dbReference>
<comment type="similarity">
    <text evidence="1">Belongs to the peptidase S1C family.</text>
</comment>
<dbReference type="GO" id="GO:0006508">
    <property type="term" value="P:proteolysis"/>
    <property type="evidence" value="ECO:0007669"/>
    <property type="project" value="UniProtKB-KW"/>
</dbReference>
<dbReference type="Gene3D" id="2.30.42.10">
    <property type="match status" value="2"/>
</dbReference>
<feature type="chain" id="PRO_5012873099" evidence="5">
    <location>
        <begin position="19"/>
        <end position="457"/>
    </location>
</feature>
<dbReference type="GO" id="GO:0004252">
    <property type="term" value="F:serine-type endopeptidase activity"/>
    <property type="evidence" value="ECO:0007669"/>
    <property type="project" value="InterPro"/>
</dbReference>
<feature type="domain" description="PDZ" evidence="6">
    <location>
        <begin position="276"/>
        <end position="341"/>
    </location>
</feature>
<proteinExistence type="inferred from homology"/>
<evidence type="ECO:0000313" key="7">
    <source>
        <dbReference type="EMBL" id="SMX37932.1"/>
    </source>
</evidence>
<evidence type="ECO:0000256" key="3">
    <source>
        <dbReference type="ARBA" id="ARBA00022801"/>
    </source>
</evidence>
<dbReference type="EMBL" id="FXYH01000003">
    <property type="protein sequence ID" value="SMX37932.1"/>
    <property type="molecule type" value="Genomic_DNA"/>
</dbReference>
<dbReference type="PROSITE" id="PS50106">
    <property type="entry name" value="PDZ"/>
    <property type="match status" value="2"/>
</dbReference>
<keyword evidence="5" id="KW-0732">Signal</keyword>
<keyword evidence="3 7" id="KW-0378">Hydrolase</keyword>
<dbReference type="InterPro" id="IPR001478">
    <property type="entry name" value="PDZ"/>
</dbReference>
<keyword evidence="4" id="KW-0720">Serine protease</keyword>
<dbReference type="Pfam" id="PF17820">
    <property type="entry name" value="PDZ_6"/>
    <property type="match status" value="1"/>
</dbReference>
<dbReference type="Pfam" id="PF13365">
    <property type="entry name" value="Trypsin_2"/>
    <property type="match status" value="1"/>
</dbReference>
<dbReference type="InterPro" id="IPR001940">
    <property type="entry name" value="Peptidase_S1C"/>
</dbReference>
<dbReference type="Proteomes" id="UP000220836">
    <property type="component" value="Unassembled WGS sequence"/>
</dbReference>
<evidence type="ECO:0000256" key="1">
    <source>
        <dbReference type="ARBA" id="ARBA00010541"/>
    </source>
</evidence>
<dbReference type="PANTHER" id="PTHR22939:SF129">
    <property type="entry name" value="SERINE PROTEASE HTRA2, MITOCHONDRIAL"/>
    <property type="match status" value="1"/>
</dbReference>
<dbReference type="SMART" id="SM00228">
    <property type="entry name" value="PDZ"/>
    <property type="match status" value="2"/>
</dbReference>
<dbReference type="InterPro" id="IPR036034">
    <property type="entry name" value="PDZ_sf"/>
</dbReference>